<dbReference type="PANTHER" id="PTHR43464:SF19">
    <property type="entry name" value="UBIQUINONE BIOSYNTHESIS O-METHYLTRANSFERASE, MITOCHONDRIAL"/>
    <property type="match status" value="1"/>
</dbReference>
<dbReference type="SUPFAM" id="SSF53335">
    <property type="entry name" value="S-adenosyl-L-methionine-dependent methyltransferases"/>
    <property type="match status" value="1"/>
</dbReference>
<evidence type="ECO:0000313" key="6">
    <source>
        <dbReference type="Proteomes" id="UP000031488"/>
    </source>
</evidence>
<reference evidence="5 6" key="1">
    <citation type="submission" date="2014-11" db="EMBL/GenBank/DDBJ databases">
        <title>Draft Genome Sequence of Brevibacterium linens AE038-8.</title>
        <authorList>
            <person name="Maizel D."/>
            <person name="Utturkar S.M."/>
            <person name="Brown S.D."/>
            <person name="Ferrero M."/>
            <person name="Rosen B.P."/>
        </authorList>
    </citation>
    <scope>NUCLEOTIDE SEQUENCE [LARGE SCALE GENOMIC DNA]</scope>
    <source>
        <strain evidence="5 6">AE038-8</strain>
    </source>
</reference>
<dbReference type="GO" id="GO:0032259">
    <property type="term" value="P:methylation"/>
    <property type="evidence" value="ECO:0007669"/>
    <property type="project" value="UniProtKB-KW"/>
</dbReference>
<accession>A0A0B9AK22</accession>
<keyword evidence="6" id="KW-1185">Reference proteome</keyword>
<keyword evidence="3" id="KW-0949">S-adenosyl-L-methionine</keyword>
<dbReference type="OrthoDB" id="9795085at2"/>
<evidence type="ECO:0000256" key="1">
    <source>
        <dbReference type="ARBA" id="ARBA00022603"/>
    </source>
</evidence>
<comment type="caution">
    <text evidence="5">The sequence shown here is derived from an EMBL/GenBank/DDBJ whole genome shotgun (WGS) entry which is preliminary data.</text>
</comment>
<dbReference type="Gene3D" id="3.40.50.150">
    <property type="entry name" value="Vaccinia Virus protein VP39"/>
    <property type="match status" value="1"/>
</dbReference>
<dbReference type="PANTHER" id="PTHR43464">
    <property type="entry name" value="METHYLTRANSFERASE"/>
    <property type="match status" value="1"/>
</dbReference>
<dbReference type="Pfam" id="PF13649">
    <property type="entry name" value="Methyltransf_25"/>
    <property type="match status" value="1"/>
</dbReference>
<dbReference type="InterPro" id="IPR029063">
    <property type="entry name" value="SAM-dependent_MTases_sf"/>
</dbReference>
<dbReference type="EMBL" id="JTJZ01000022">
    <property type="protein sequence ID" value="KHS51094.1"/>
    <property type="molecule type" value="Genomic_DNA"/>
</dbReference>
<gene>
    <name evidence="5" type="ORF">AE0388_3166</name>
</gene>
<evidence type="ECO:0000313" key="5">
    <source>
        <dbReference type="EMBL" id="KHS51094.1"/>
    </source>
</evidence>
<evidence type="ECO:0000256" key="3">
    <source>
        <dbReference type="ARBA" id="ARBA00022691"/>
    </source>
</evidence>
<evidence type="ECO:0000259" key="4">
    <source>
        <dbReference type="Pfam" id="PF13649"/>
    </source>
</evidence>
<sequence>MSDFEWDPETYLALMSEEIPDYPRLQTEVAAAAATGAPRSILDLGVGSGLTAQRVLEALPEAELLGIDASSEMLSAAESTLDPERTRLQLGCLEESLPKGPFDLVMSTLSVHHLDGPGKADLFARIAEVLDSGGRFVLGDLIVPADPADVVTPIDWVDDTPSSLEEQLTWFAEAELTTRVHWQHRDLAVVVAEKQR</sequence>
<proteinExistence type="predicted"/>
<protein>
    <submittedName>
        <fullName evidence="5">Methyltransferase type 11</fullName>
    </submittedName>
</protein>
<evidence type="ECO:0000256" key="2">
    <source>
        <dbReference type="ARBA" id="ARBA00022679"/>
    </source>
</evidence>
<dbReference type="Proteomes" id="UP000031488">
    <property type="component" value="Unassembled WGS sequence"/>
</dbReference>
<feature type="domain" description="Methyltransferase" evidence="4">
    <location>
        <begin position="41"/>
        <end position="134"/>
    </location>
</feature>
<organism evidence="5 6">
    <name type="scientific">Brevibacterium linens</name>
    <dbReference type="NCBI Taxonomy" id="1703"/>
    <lineage>
        <taxon>Bacteria</taxon>
        <taxon>Bacillati</taxon>
        <taxon>Actinomycetota</taxon>
        <taxon>Actinomycetes</taxon>
        <taxon>Micrococcales</taxon>
        <taxon>Brevibacteriaceae</taxon>
        <taxon>Brevibacterium</taxon>
    </lineage>
</organism>
<keyword evidence="2 5" id="KW-0808">Transferase</keyword>
<dbReference type="GO" id="GO:0008168">
    <property type="term" value="F:methyltransferase activity"/>
    <property type="evidence" value="ECO:0007669"/>
    <property type="project" value="UniProtKB-KW"/>
</dbReference>
<keyword evidence="1 5" id="KW-0489">Methyltransferase</keyword>
<dbReference type="RefSeq" id="WP_039211860.1">
    <property type="nucleotide sequence ID" value="NZ_JTJZ01000022.1"/>
</dbReference>
<dbReference type="AlphaFoldDB" id="A0A0B9AK22"/>
<name>A0A0B9AK22_BRELN</name>
<dbReference type="InterPro" id="IPR041698">
    <property type="entry name" value="Methyltransf_25"/>
</dbReference>
<dbReference type="PATRIC" id="fig|1703.6.peg.3122"/>
<dbReference type="CDD" id="cd02440">
    <property type="entry name" value="AdoMet_MTases"/>
    <property type="match status" value="1"/>
</dbReference>